<accession>A0A2B4SAP3</accession>
<dbReference type="GO" id="GO:0015986">
    <property type="term" value="P:proton motive force-driven ATP synthesis"/>
    <property type="evidence" value="ECO:0007669"/>
    <property type="project" value="InterPro"/>
</dbReference>
<dbReference type="PANTHER" id="PTHR12700">
    <property type="entry name" value="ATP SYNTHASE SUBUNIT D, MITOCHONDRIAL"/>
    <property type="match status" value="1"/>
</dbReference>
<organism evidence="10 11">
    <name type="scientific">Stylophora pistillata</name>
    <name type="common">Smooth cauliflower coral</name>
    <dbReference type="NCBI Taxonomy" id="50429"/>
    <lineage>
        <taxon>Eukaryota</taxon>
        <taxon>Metazoa</taxon>
        <taxon>Cnidaria</taxon>
        <taxon>Anthozoa</taxon>
        <taxon>Hexacorallia</taxon>
        <taxon>Scleractinia</taxon>
        <taxon>Astrocoeniina</taxon>
        <taxon>Pocilloporidae</taxon>
        <taxon>Stylophora</taxon>
    </lineage>
</organism>
<keyword evidence="3" id="KW-0813">Transport</keyword>
<evidence type="ECO:0000256" key="9">
    <source>
        <dbReference type="ARBA" id="ARBA00023136"/>
    </source>
</evidence>
<dbReference type="OrthoDB" id="35799at2759"/>
<dbReference type="SUPFAM" id="SSF161065">
    <property type="entry name" value="ATP synthase D chain-like"/>
    <property type="match status" value="1"/>
</dbReference>
<dbReference type="EMBL" id="LSMT01000139">
    <property type="protein sequence ID" value="PFX25890.1"/>
    <property type="molecule type" value="Genomic_DNA"/>
</dbReference>
<dbReference type="Pfam" id="PF05873">
    <property type="entry name" value="Mt_ATP-synt_D"/>
    <property type="match status" value="2"/>
</dbReference>
<name>A0A2B4SAP3_STYPI</name>
<reference evidence="11" key="1">
    <citation type="journal article" date="2017" name="bioRxiv">
        <title>Comparative analysis of the genomes of Stylophora pistillata and Acropora digitifera provides evidence for extensive differences between species of corals.</title>
        <authorList>
            <person name="Voolstra C.R."/>
            <person name="Li Y."/>
            <person name="Liew Y.J."/>
            <person name="Baumgarten S."/>
            <person name="Zoccola D."/>
            <person name="Flot J.-F."/>
            <person name="Tambutte S."/>
            <person name="Allemand D."/>
            <person name="Aranda M."/>
        </authorList>
    </citation>
    <scope>NUCLEOTIDE SEQUENCE [LARGE SCALE GENOMIC DNA]</scope>
</reference>
<keyword evidence="7" id="KW-0406">Ion transport</keyword>
<gene>
    <name evidence="10" type="primary">Atp5h</name>
    <name evidence="10" type="ORF">AWC38_SpisGene9452</name>
</gene>
<comment type="subcellular location">
    <subcellularLocation>
        <location evidence="1">Mitochondrion inner membrane</location>
    </subcellularLocation>
</comment>
<keyword evidence="9" id="KW-0472">Membrane</keyword>
<dbReference type="GO" id="GO:0045259">
    <property type="term" value="C:proton-transporting ATP synthase complex"/>
    <property type="evidence" value="ECO:0007669"/>
    <property type="project" value="UniProtKB-KW"/>
</dbReference>
<keyword evidence="4" id="KW-0138">CF(0)</keyword>
<dbReference type="InterPro" id="IPR008689">
    <property type="entry name" value="ATP_synth_F0_dsu_mt"/>
</dbReference>
<sequence length="137" mass="16193">MAARRIGKYVPDWIKLATKCPEEGKPVFNRMRTKYENLKTRIDTVAPKPEPIHWDWYAKNITKPGMVEAFRKAEEYYIEGRKEADELIAECEAELAKIRNMKPFEEMSIDEFLDLHPEIKKEVEAMEKSGEWPDRTM</sequence>
<evidence type="ECO:0000256" key="5">
    <source>
        <dbReference type="ARBA" id="ARBA00022781"/>
    </source>
</evidence>
<evidence type="ECO:0000256" key="3">
    <source>
        <dbReference type="ARBA" id="ARBA00022448"/>
    </source>
</evidence>
<protein>
    <submittedName>
        <fullName evidence="10">ATP synthase subunit d, mitochondrial</fullName>
    </submittedName>
</protein>
<evidence type="ECO:0000313" key="11">
    <source>
        <dbReference type="Proteomes" id="UP000225706"/>
    </source>
</evidence>
<evidence type="ECO:0000256" key="7">
    <source>
        <dbReference type="ARBA" id="ARBA00023065"/>
    </source>
</evidence>
<dbReference type="GO" id="GO:0015078">
    <property type="term" value="F:proton transmembrane transporter activity"/>
    <property type="evidence" value="ECO:0007669"/>
    <property type="project" value="InterPro"/>
</dbReference>
<keyword evidence="11" id="KW-1185">Reference proteome</keyword>
<evidence type="ECO:0000256" key="1">
    <source>
        <dbReference type="ARBA" id="ARBA00004273"/>
    </source>
</evidence>
<comment type="similarity">
    <text evidence="2">Belongs to the ATPase d subunit family.</text>
</comment>
<keyword evidence="6" id="KW-0999">Mitochondrion inner membrane</keyword>
<evidence type="ECO:0000256" key="6">
    <source>
        <dbReference type="ARBA" id="ARBA00022792"/>
    </source>
</evidence>
<dbReference type="GO" id="GO:0005743">
    <property type="term" value="C:mitochondrial inner membrane"/>
    <property type="evidence" value="ECO:0007669"/>
    <property type="project" value="UniProtKB-SubCell"/>
</dbReference>
<dbReference type="Proteomes" id="UP000225706">
    <property type="component" value="Unassembled WGS sequence"/>
</dbReference>
<keyword evidence="8" id="KW-0496">Mitochondrion</keyword>
<proteinExistence type="inferred from homology"/>
<dbReference type="Gene3D" id="6.10.280.70">
    <property type="match status" value="1"/>
</dbReference>
<dbReference type="InterPro" id="IPR036228">
    <property type="entry name" value="ATP_synth_F0_dsu_sf_mt"/>
</dbReference>
<keyword evidence="5" id="KW-0375">Hydrogen ion transport</keyword>
<dbReference type="STRING" id="50429.A0A2B4SAP3"/>
<evidence type="ECO:0000256" key="8">
    <source>
        <dbReference type="ARBA" id="ARBA00023128"/>
    </source>
</evidence>
<comment type="caution">
    <text evidence="10">The sequence shown here is derived from an EMBL/GenBank/DDBJ whole genome shotgun (WGS) entry which is preliminary data.</text>
</comment>
<dbReference type="AlphaFoldDB" id="A0A2B4SAP3"/>
<evidence type="ECO:0000313" key="10">
    <source>
        <dbReference type="EMBL" id="PFX25890.1"/>
    </source>
</evidence>
<evidence type="ECO:0000256" key="2">
    <source>
        <dbReference type="ARBA" id="ARBA00006842"/>
    </source>
</evidence>
<evidence type="ECO:0000256" key="4">
    <source>
        <dbReference type="ARBA" id="ARBA00022547"/>
    </source>
</evidence>